<dbReference type="OrthoDB" id="3352716at2"/>
<accession>A0A101JRQ9</accession>
<name>A0A101JRQ9_9ACTN</name>
<reference evidence="1 2" key="1">
    <citation type="submission" date="2015-10" db="EMBL/GenBank/DDBJ databases">
        <authorList>
            <person name="Gilbert D.G."/>
        </authorList>
    </citation>
    <scope>NUCLEOTIDE SEQUENCE [LARGE SCALE GENOMIC DNA]</scope>
    <source>
        <strain evidence="1 2">NRRL B-16712</strain>
    </source>
</reference>
<comment type="caution">
    <text evidence="1">The sequence shown here is derived from an EMBL/GenBank/DDBJ whole genome shotgun (WGS) entry which is preliminary data.</text>
</comment>
<protein>
    <submittedName>
        <fullName evidence="1">Uncharacterized protein</fullName>
    </submittedName>
</protein>
<dbReference type="EMBL" id="LLZH01000212">
    <property type="protein sequence ID" value="KUL31473.1"/>
    <property type="molecule type" value="Genomic_DNA"/>
</dbReference>
<organism evidence="1 2">
    <name type="scientific">Actinoplanes awajinensis subsp. mycoplanecinus</name>
    <dbReference type="NCBI Taxonomy" id="135947"/>
    <lineage>
        <taxon>Bacteria</taxon>
        <taxon>Bacillati</taxon>
        <taxon>Actinomycetota</taxon>
        <taxon>Actinomycetes</taxon>
        <taxon>Micromonosporales</taxon>
        <taxon>Micromonosporaceae</taxon>
        <taxon>Actinoplanes</taxon>
    </lineage>
</organism>
<gene>
    <name evidence="1" type="ORF">ADL15_22020</name>
</gene>
<evidence type="ECO:0000313" key="2">
    <source>
        <dbReference type="Proteomes" id="UP000053244"/>
    </source>
</evidence>
<keyword evidence="2" id="KW-1185">Reference proteome</keyword>
<proteinExistence type="predicted"/>
<dbReference type="AlphaFoldDB" id="A0A101JRQ9"/>
<sequence>MTTMIVCLPDGLSSDALTAHQLHRHFGVDGTLQARFWTIENLRLWQRRQMFELRKGTPAYCAGGPAKLLNLAGLRYAAGVGAGIRHQQWQQAVQGTKPAQPWVTFHSRHLNDPSKYTFDQAAADFWRQPRVSAMRMHNAANTVAPLAVDELEMLQAGPAAYQHYSALTAVCGDALLTAEGQQIAPETDALADRVTFLAQANRYLEHIEDDQRLVAVTL</sequence>
<evidence type="ECO:0000313" key="1">
    <source>
        <dbReference type="EMBL" id="KUL31473.1"/>
    </source>
</evidence>
<dbReference type="Proteomes" id="UP000053244">
    <property type="component" value="Unassembled WGS sequence"/>
</dbReference>